<reference evidence="3" key="1">
    <citation type="submission" date="2017-03" db="EMBL/GenBank/DDBJ databases">
        <title>Phytopthora megakarya and P. palmivora, two closely related causual agents of cacao black pod achieved similar genome size and gene model numbers by different mechanisms.</title>
        <authorList>
            <person name="Ali S."/>
            <person name="Shao J."/>
            <person name="Larry D.J."/>
            <person name="Kronmiller B."/>
            <person name="Shen D."/>
            <person name="Strem M.D."/>
            <person name="Melnick R.L."/>
            <person name="Guiltinan M.J."/>
            <person name="Tyler B.M."/>
            <person name="Meinhardt L.W."/>
            <person name="Bailey B.A."/>
        </authorList>
    </citation>
    <scope>NUCLEOTIDE SEQUENCE [LARGE SCALE GENOMIC DNA]</scope>
    <source>
        <strain evidence="3">zdho120</strain>
    </source>
</reference>
<keyword evidence="1" id="KW-0812">Transmembrane</keyword>
<organism evidence="2 3">
    <name type="scientific">Phytophthora megakarya</name>
    <dbReference type="NCBI Taxonomy" id="4795"/>
    <lineage>
        <taxon>Eukaryota</taxon>
        <taxon>Sar</taxon>
        <taxon>Stramenopiles</taxon>
        <taxon>Oomycota</taxon>
        <taxon>Peronosporomycetes</taxon>
        <taxon>Peronosporales</taxon>
        <taxon>Peronosporaceae</taxon>
        <taxon>Phytophthora</taxon>
    </lineage>
</organism>
<dbReference type="EMBL" id="NBNE01000765">
    <property type="protein sequence ID" value="OWZ17367.1"/>
    <property type="molecule type" value="Genomic_DNA"/>
</dbReference>
<name>A0A225WK31_9STRA</name>
<dbReference type="Proteomes" id="UP000198211">
    <property type="component" value="Unassembled WGS sequence"/>
</dbReference>
<feature type="transmembrane region" description="Helical" evidence="1">
    <location>
        <begin position="133"/>
        <end position="152"/>
    </location>
</feature>
<evidence type="ECO:0000256" key="1">
    <source>
        <dbReference type="SAM" id="Phobius"/>
    </source>
</evidence>
<dbReference type="AlphaFoldDB" id="A0A225WK31"/>
<gene>
    <name evidence="2" type="ORF">PHMEG_0008697</name>
</gene>
<accession>A0A225WK31</accession>
<keyword evidence="1" id="KW-0472">Membrane</keyword>
<protein>
    <submittedName>
        <fullName evidence="2">Uncharacterized protein</fullName>
    </submittedName>
</protein>
<dbReference type="OrthoDB" id="2095295at2759"/>
<keyword evidence="1" id="KW-1133">Transmembrane helix</keyword>
<proteinExistence type="predicted"/>
<keyword evidence="3" id="KW-1185">Reference proteome</keyword>
<evidence type="ECO:0000313" key="2">
    <source>
        <dbReference type="EMBL" id="OWZ17367.1"/>
    </source>
</evidence>
<comment type="caution">
    <text evidence="2">The sequence shown here is derived from an EMBL/GenBank/DDBJ whole genome shotgun (WGS) entry which is preliminary data.</text>
</comment>
<sequence length="168" mass="19440">MSSKQQSLSMRGTVVGEDAWRDCDSFDLRVRTWMHSKLRPLSLSRLIAGGTAEFSLRDIVASLQEVWESTFRGEAVVWRVWGNHITRNLDRSIWEALVKQPHQNAVVKSVKLSPLGPICCGLRIRRCMSIYQTWHVLLMWLWTLFVGLWLIISNFDVTRRRMATPGRA</sequence>
<evidence type="ECO:0000313" key="3">
    <source>
        <dbReference type="Proteomes" id="UP000198211"/>
    </source>
</evidence>